<feature type="region of interest" description="Lon-protease-like" evidence="11">
    <location>
        <begin position="396"/>
        <end position="513"/>
    </location>
</feature>
<comment type="caution">
    <text evidence="16">The sequence shown here is derived from an EMBL/GenBank/DDBJ whole genome shotgun (WGS) entry which is preliminary data.</text>
</comment>
<dbReference type="Gene3D" id="3.30.230.10">
    <property type="match status" value="1"/>
</dbReference>
<dbReference type="Pfam" id="PF13541">
    <property type="entry name" value="ChlI"/>
    <property type="match status" value="1"/>
</dbReference>
<evidence type="ECO:0000256" key="13">
    <source>
        <dbReference type="RuleBase" id="RU003555"/>
    </source>
</evidence>
<dbReference type="Proteomes" id="UP001501509">
    <property type="component" value="Unassembled WGS sequence"/>
</dbReference>
<dbReference type="PRINTS" id="PR01874">
    <property type="entry name" value="DNAREPAIRADA"/>
</dbReference>
<protein>
    <recommendedName>
        <fullName evidence="11 12">DNA repair protein RadA</fullName>
    </recommendedName>
</protein>
<dbReference type="InterPro" id="IPR027417">
    <property type="entry name" value="P-loop_NTPase"/>
</dbReference>
<dbReference type="RefSeq" id="WP_344544036.1">
    <property type="nucleotide sequence ID" value="NZ_BAAATD010000006.1"/>
</dbReference>
<dbReference type="InterPro" id="IPR020568">
    <property type="entry name" value="Ribosomal_Su5_D2-typ_SF"/>
</dbReference>
<keyword evidence="1 11" id="KW-0479">Metal-binding</keyword>
<dbReference type="InterPro" id="IPR003593">
    <property type="entry name" value="AAA+_ATPase"/>
</dbReference>
<keyword evidence="10 11" id="KW-0234">DNA repair</keyword>
<keyword evidence="3 11" id="KW-0227">DNA damage</keyword>
<evidence type="ECO:0000256" key="2">
    <source>
        <dbReference type="ARBA" id="ARBA00022741"/>
    </source>
</evidence>
<feature type="short sequence motif" description="RadA KNRFG motif" evidence="11">
    <location>
        <begin position="297"/>
        <end position="301"/>
    </location>
</feature>
<dbReference type="SMART" id="SM00382">
    <property type="entry name" value="AAA"/>
    <property type="match status" value="1"/>
</dbReference>
<evidence type="ECO:0000313" key="17">
    <source>
        <dbReference type="Proteomes" id="UP001501509"/>
    </source>
</evidence>
<comment type="similarity">
    <text evidence="11 13">Belongs to the RecA family. RadA subfamily.</text>
</comment>
<evidence type="ECO:0000256" key="6">
    <source>
        <dbReference type="ARBA" id="ARBA00022833"/>
    </source>
</evidence>
<dbReference type="SUPFAM" id="SSF52540">
    <property type="entry name" value="P-loop containing nucleoside triphosphate hydrolases"/>
    <property type="match status" value="1"/>
</dbReference>
<dbReference type="PROSITE" id="PS50162">
    <property type="entry name" value="RECA_2"/>
    <property type="match status" value="1"/>
</dbReference>
<dbReference type="Gene3D" id="3.40.50.300">
    <property type="entry name" value="P-loop containing nucleotide triphosphate hydrolases"/>
    <property type="match status" value="1"/>
</dbReference>
<keyword evidence="4 13" id="KW-0863">Zinc-finger</keyword>
<gene>
    <name evidence="11 16" type="primary">radA</name>
    <name evidence="16" type="ORF">GCM10010411_46600</name>
</gene>
<dbReference type="InterPro" id="IPR014721">
    <property type="entry name" value="Ribsml_uS5_D2-typ_fold_subgr"/>
</dbReference>
<evidence type="ECO:0000256" key="8">
    <source>
        <dbReference type="ARBA" id="ARBA00023016"/>
    </source>
</evidence>
<keyword evidence="2 11" id="KW-0547">Nucleotide-binding</keyword>
<feature type="binding site" evidence="11">
    <location>
        <begin position="96"/>
        <end position="103"/>
    </location>
    <ligand>
        <name>ATP</name>
        <dbReference type="ChEBI" id="CHEBI:30616"/>
    </ligand>
</feature>
<sequence length="513" mass="53480">MAKAKTAKASYRCSECGWQTSKWVGRCGECQAWGTVTDAGSATPTRVVSAGPVSSPAKPIGQVDVRSAQSKPTGLDELDRVLGGGLVPGSVVLLAGEPGIGKSTLLLEVAALASQSPVPRQRADDASGHTPALAADRTPVPAAGRTPAPAAGRTPVLAAGRTPVLYVTGEESAEQVRLRADRVGAVTDDLYLAAETELSAVLGHVDAVEPKLMVVDSIQTIGTSEVDGAPGGVTQIREVTANLIRVAKERGVTVVLVGHVTKEGAIAGPRLLEHLVDVVLYFEGDRHSRLRMIRAVKNRYGPTDELGCFDLSELGIVGLPDPSGLFLTRREEPVPGTCVTVTLEGRRPLVAEVQALVAKSQLPSPRRATSGLDTSRVAMVLAVLAQRCKISMHEQDVYVSTVGGVRLTETSVDLALALAVAGSTAEQALSGSLIGLGEVGLAGEVRVVPGVQRRLAEAARLGFKHAIVPRGSLELGDGSPLKKADPQLTSHEGMKVMEVDDLQQALRVAFTAP</sequence>
<evidence type="ECO:0000256" key="11">
    <source>
        <dbReference type="HAMAP-Rule" id="MF_01498"/>
    </source>
</evidence>
<evidence type="ECO:0000256" key="10">
    <source>
        <dbReference type="ARBA" id="ARBA00023204"/>
    </source>
</evidence>
<feature type="region of interest" description="Disordered" evidence="14">
    <location>
        <begin position="117"/>
        <end position="154"/>
    </location>
</feature>
<feature type="compositionally biased region" description="Low complexity" evidence="14">
    <location>
        <begin position="137"/>
        <end position="154"/>
    </location>
</feature>
<evidence type="ECO:0000256" key="9">
    <source>
        <dbReference type="ARBA" id="ARBA00023125"/>
    </source>
</evidence>
<keyword evidence="9 11" id="KW-0238">DNA-binding</keyword>
<dbReference type="EMBL" id="BAAATD010000006">
    <property type="protein sequence ID" value="GAA2607060.1"/>
    <property type="molecule type" value="Genomic_DNA"/>
</dbReference>
<keyword evidence="8 11" id="KW-0346">Stress response</keyword>
<evidence type="ECO:0000256" key="5">
    <source>
        <dbReference type="ARBA" id="ARBA00022801"/>
    </source>
</evidence>
<keyword evidence="5" id="KW-0378">Hydrolase</keyword>
<evidence type="ECO:0000313" key="16">
    <source>
        <dbReference type="EMBL" id="GAA2607060.1"/>
    </source>
</evidence>
<dbReference type="PANTHER" id="PTHR32472">
    <property type="entry name" value="DNA REPAIR PROTEIN RADA"/>
    <property type="match status" value="1"/>
</dbReference>
<accession>A0ABN3PZV7</accession>
<keyword evidence="17" id="KW-1185">Reference proteome</keyword>
<dbReference type="InterPro" id="IPR004504">
    <property type="entry name" value="DNA_repair_RadA"/>
</dbReference>
<dbReference type="PANTHER" id="PTHR32472:SF10">
    <property type="entry name" value="DNA REPAIR PROTEIN RADA-LIKE PROTEIN"/>
    <property type="match status" value="1"/>
</dbReference>
<evidence type="ECO:0000256" key="3">
    <source>
        <dbReference type="ARBA" id="ARBA00022763"/>
    </source>
</evidence>
<evidence type="ECO:0000256" key="4">
    <source>
        <dbReference type="ARBA" id="ARBA00022771"/>
    </source>
</evidence>
<proteinExistence type="inferred from homology"/>
<evidence type="ECO:0000256" key="1">
    <source>
        <dbReference type="ARBA" id="ARBA00022723"/>
    </source>
</evidence>
<name>A0ABN3PZV7_9ACTN</name>
<dbReference type="Pfam" id="PF13481">
    <property type="entry name" value="AAA_25"/>
    <property type="match status" value="1"/>
</dbReference>
<dbReference type="HAMAP" id="MF_01498">
    <property type="entry name" value="RadA_bact"/>
    <property type="match status" value="1"/>
</dbReference>
<dbReference type="InterPro" id="IPR041166">
    <property type="entry name" value="Rubredoxin_2"/>
</dbReference>
<comment type="function">
    <text evidence="11">Plays a role in repairing double-strand DNA breaks, probably involving stabilizing or processing branched DNA or blocked replication forks.</text>
</comment>
<comment type="domain">
    <text evidence="11">The middle region has homology to RecA with ATPase motifs including the RadA KNRFG motif, while the C-terminus is homologous to Lon protease.</text>
</comment>
<dbReference type="CDD" id="cd01121">
    <property type="entry name" value="RadA_SMS_N"/>
    <property type="match status" value="1"/>
</dbReference>
<evidence type="ECO:0000256" key="7">
    <source>
        <dbReference type="ARBA" id="ARBA00022840"/>
    </source>
</evidence>
<evidence type="ECO:0000256" key="12">
    <source>
        <dbReference type="NCBIfam" id="TIGR00416"/>
    </source>
</evidence>
<comment type="function">
    <text evidence="13">DNA-dependent ATPase involved in processing of recombination intermediates, plays a role in repairing DNA breaks. Stimulates the branch migration of RecA-mediated strand transfer reactions, allowing the 3' invading strand to extend heteroduplex DNA faster. Binds ssDNA in the presence of ADP but not other nucleotides, has ATPase activity that is stimulated by ssDNA and various branched DNA structures, but inhibited by SSB. Does not have RecA's homology-searching function.</text>
</comment>
<keyword evidence="6 13" id="KW-0862">Zinc</keyword>
<dbReference type="NCBIfam" id="TIGR00416">
    <property type="entry name" value="sms"/>
    <property type="match status" value="1"/>
</dbReference>
<feature type="domain" description="RecA family profile 1" evidence="15">
    <location>
        <begin position="67"/>
        <end position="260"/>
    </location>
</feature>
<dbReference type="Pfam" id="PF18073">
    <property type="entry name" value="Zn_ribbon_LapB"/>
    <property type="match status" value="1"/>
</dbReference>
<keyword evidence="7 11" id="KW-0067">ATP-binding</keyword>
<dbReference type="InterPro" id="IPR020588">
    <property type="entry name" value="RecA_ATP-bd"/>
</dbReference>
<dbReference type="SUPFAM" id="SSF54211">
    <property type="entry name" value="Ribosomal protein S5 domain 2-like"/>
    <property type="match status" value="1"/>
</dbReference>
<evidence type="ECO:0000259" key="15">
    <source>
        <dbReference type="PROSITE" id="PS50162"/>
    </source>
</evidence>
<organism evidence="16 17">
    <name type="scientific">Actinomadura fulvescens</name>
    <dbReference type="NCBI Taxonomy" id="46160"/>
    <lineage>
        <taxon>Bacteria</taxon>
        <taxon>Bacillati</taxon>
        <taxon>Actinomycetota</taxon>
        <taxon>Actinomycetes</taxon>
        <taxon>Streptosporangiales</taxon>
        <taxon>Thermomonosporaceae</taxon>
        <taxon>Actinomadura</taxon>
    </lineage>
</organism>
<reference evidence="16 17" key="1">
    <citation type="journal article" date="2019" name="Int. J. Syst. Evol. Microbiol.">
        <title>The Global Catalogue of Microorganisms (GCM) 10K type strain sequencing project: providing services to taxonomists for standard genome sequencing and annotation.</title>
        <authorList>
            <consortium name="The Broad Institute Genomics Platform"/>
            <consortium name="The Broad Institute Genome Sequencing Center for Infectious Disease"/>
            <person name="Wu L."/>
            <person name="Ma J."/>
        </authorList>
    </citation>
    <scope>NUCLEOTIDE SEQUENCE [LARGE SCALE GENOMIC DNA]</scope>
    <source>
        <strain evidence="16 17">JCM 6833</strain>
    </source>
</reference>
<evidence type="ECO:0000256" key="14">
    <source>
        <dbReference type="SAM" id="MobiDB-lite"/>
    </source>
</evidence>